<dbReference type="PANTHER" id="PTHR47691">
    <property type="entry name" value="REGULATOR-RELATED"/>
    <property type="match status" value="1"/>
</dbReference>
<dbReference type="KEGG" id="vpd:VAPA_2c08700"/>
<organism evidence="4 5">
    <name type="scientific">Variovorax paradoxus B4</name>
    <dbReference type="NCBI Taxonomy" id="1246301"/>
    <lineage>
        <taxon>Bacteria</taxon>
        <taxon>Pseudomonadati</taxon>
        <taxon>Pseudomonadota</taxon>
        <taxon>Betaproteobacteria</taxon>
        <taxon>Burkholderiales</taxon>
        <taxon>Comamonadaceae</taxon>
        <taxon>Variovorax</taxon>
    </lineage>
</organism>
<dbReference type="InterPro" id="IPR036388">
    <property type="entry name" value="WH-like_DNA-bd_sf"/>
</dbReference>
<gene>
    <name evidence="4" type="ORF">VAPA_2c08700</name>
</gene>
<evidence type="ECO:0000256" key="1">
    <source>
        <dbReference type="ARBA" id="ARBA00023125"/>
    </source>
</evidence>
<dbReference type="RefSeq" id="WP_021004252.1">
    <property type="nucleotide sequence ID" value="NC_022234.1"/>
</dbReference>
<dbReference type="AlphaFoldDB" id="T1XLK5"/>
<evidence type="ECO:0000259" key="3">
    <source>
        <dbReference type="PROSITE" id="PS51755"/>
    </source>
</evidence>
<dbReference type="InterPro" id="IPR058852">
    <property type="entry name" value="HTH_77"/>
</dbReference>
<dbReference type="EMBL" id="CP003912">
    <property type="protein sequence ID" value="AGU53426.1"/>
    <property type="molecule type" value="Genomic_DNA"/>
</dbReference>
<dbReference type="Gene3D" id="1.10.10.10">
    <property type="entry name" value="Winged helix-like DNA-binding domain superfamily/Winged helix DNA-binding domain"/>
    <property type="match status" value="2"/>
</dbReference>
<keyword evidence="1 2" id="KW-0238">DNA-binding</keyword>
<evidence type="ECO:0000313" key="5">
    <source>
        <dbReference type="Proteomes" id="UP000016223"/>
    </source>
</evidence>
<dbReference type="SUPFAM" id="SSF52540">
    <property type="entry name" value="P-loop containing nucleoside triphosphate hydrolases"/>
    <property type="match status" value="1"/>
</dbReference>
<dbReference type="InterPro" id="IPR027417">
    <property type="entry name" value="P-loop_NTPase"/>
</dbReference>
<dbReference type="GO" id="GO:0016887">
    <property type="term" value="F:ATP hydrolysis activity"/>
    <property type="evidence" value="ECO:0007669"/>
    <property type="project" value="InterPro"/>
</dbReference>
<dbReference type="PANTHER" id="PTHR47691:SF3">
    <property type="entry name" value="HTH-TYPE TRANSCRIPTIONAL REGULATOR RV0890C-RELATED"/>
    <property type="match status" value="1"/>
</dbReference>
<proteinExistence type="predicted"/>
<dbReference type="GO" id="GO:0006355">
    <property type="term" value="P:regulation of DNA-templated transcription"/>
    <property type="evidence" value="ECO:0007669"/>
    <property type="project" value="InterPro"/>
</dbReference>
<evidence type="ECO:0000256" key="2">
    <source>
        <dbReference type="PROSITE-ProRule" id="PRU01091"/>
    </source>
</evidence>
<dbReference type="InterPro" id="IPR049945">
    <property type="entry name" value="AAA_22"/>
</dbReference>
<dbReference type="SMART" id="SM00862">
    <property type="entry name" value="Trans_reg_C"/>
    <property type="match status" value="1"/>
</dbReference>
<name>T1XLK5_VARPD</name>
<dbReference type="InterPro" id="IPR016032">
    <property type="entry name" value="Sig_transdc_resp-reg_C-effctor"/>
</dbReference>
<accession>T1XLK5</accession>
<dbReference type="PRINTS" id="PR00364">
    <property type="entry name" value="DISEASERSIST"/>
</dbReference>
<dbReference type="SUPFAM" id="SSF46894">
    <property type="entry name" value="C-terminal effector domain of the bipartite response regulators"/>
    <property type="match status" value="1"/>
</dbReference>
<dbReference type="Gene3D" id="3.40.50.300">
    <property type="entry name" value="P-loop containing nucleotide triphosphate hydrolases"/>
    <property type="match status" value="1"/>
</dbReference>
<dbReference type="InterPro" id="IPR001867">
    <property type="entry name" value="OmpR/PhoB-type_DNA-bd"/>
</dbReference>
<protein>
    <submittedName>
        <fullName evidence="4">Transcriptional regulator, winged helix family</fullName>
    </submittedName>
</protein>
<evidence type="ECO:0000313" key="4">
    <source>
        <dbReference type="EMBL" id="AGU53426.1"/>
    </source>
</evidence>
<dbReference type="PROSITE" id="PS51755">
    <property type="entry name" value="OMPR_PHOB"/>
    <property type="match status" value="1"/>
</dbReference>
<dbReference type="PATRIC" id="fig|1246301.3.peg.6399"/>
<feature type="domain" description="OmpR/PhoB-type" evidence="3">
    <location>
        <begin position="15"/>
        <end position="116"/>
    </location>
</feature>
<dbReference type="GO" id="GO:0000160">
    <property type="term" value="P:phosphorelay signal transduction system"/>
    <property type="evidence" value="ECO:0007669"/>
    <property type="project" value="InterPro"/>
</dbReference>
<dbReference type="Pfam" id="PF25872">
    <property type="entry name" value="HTH_77"/>
    <property type="match status" value="1"/>
</dbReference>
<dbReference type="Pfam" id="PF00486">
    <property type="entry name" value="Trans_reg_C"/>
    <property type="match status" value="1"/>
</dbReference>
<dbReference type="Proteomes" id="UP000016223">
    <property type="component" value="Chromosome 2"/>
</dbReference>
<dbReference type="OrthoDB" id="9811542at2"/>
<feature type="DNA-binding region" description="OmpR/PhoB-type" evidence="2">
    <location>
        <begin position="15"/>
        <end position="116"/>
    </location>
</feature>
<reference evidence="4 5" key="1">
    <citation type="submission" date="2012-10" db="EMBL/GenBank/DDBJ databases">
        <title>Genome sequence of Variovorax paradoxus B4.</title>
        <authorList>
            <person name="Schuldes J."/>
            <person name="Brandt U."/>
            <person name="Hiessl S."/>
            <person name="Wuebbeler J.H."/>
            <person name="Thuermer A."/>
            <person name="Steinbuechel A."/>
            <person name="Daniel R."/>
        </authorList>
    </citation>
    <scope>NUCLEOTIDE SEQUENCE [LARGE SCALE GENOMIC DNA]</scope>
    <source>
        <strain evidence="4 5">B4</strain>
    </source>
</reference>
<sequence length="911" mass="99368">MQAQSEEPPDPASTEVRWYFGDFVVWEAQRRFERSGDTVRLGPRSFDLLLQLIKRAGELVSKDDLLAAVWRGVVVEEASVRVHMSTLRKALGEPGDSDECKEWISNVPLRGYRFNGRVRREATGIPARPVALEPLPDPGFTPLPVRMTELVGREADAASVLEALETHRLVTIVGTGGIGKTRLAIHAAESHQHTHGTEIAFVDLSSLISQAHVLGTLARAVGVPADLPDTVGAITHRLMGRTVLLLIDNCEHVVDSLAPPIAGLLSVLPDLRILATSREALRVTGEYVFRLPALAIPSAEQLSLTQALHWPSVELLVERAKAAGAGAFDESHGPLLAQITRQVDGIPLAIELVAARLGVQPVVDLARRLDDHMRLYAFSRAALARHRTLAAALDWSIALLSDTELRLFRWLSVFRGRFDVESALGVSAGGLDAEVAFDALISLVNKSLVFFDSNDAVAPYRLLDTTRSYAAALLAQSDERPALLRRHAVLMRDLMKAAAAELSDLTEQAWADRYAHRLDDVRFALEACLTQQPDAKMAASLVTASAPLWFHLAQVVEYRDRVSAALALVDRQPTRDTETATWLNTALVSALLHTGRSTPELGAAADQALAGALAVKIPVLELQARWGRCTHDMFRGEYSAALDQAHTLMAAAQSWSDPAALNLAHRVTAMASHFCGHFDVARMHSEASVRIGGGLGHARANMVGVNAIVAAKAMLSRTLWVQGETARALEEASDAVDRAQAAGKSVSLCSALYGACPVALWAGELELAAQWIHLMTDEAQRKGLVGWLRYAEWFSQGLQLGIAPDRDLYVREVAGQLSSYDAPHREMLATFCIDWVDDEMIERVSRGDSPWIAAEVWRAAGWRAEQNAAPDEADAFYLRAIETARQQGAIAWEKRAALARVRRPGAQPVHR</sequence>
<dbReference type="HOGENOM" id="CLU_004665_7_0_4"/>
<dbReference type="CDD" id="cd00383">
    <property type="entry name" value="trans_reg_C"/>
    <property type="match status" value="1"/>
</dbReference>
<dbReference type="GO" id="GO:0003677">
    <property type="term" value="F:DNA binding"/>
    <property type="evidence" value="ECO:0007669"/>
    <property type="project" value="UniProtKB-UniRule"/>
</dbReference>
<dbReference type="Pfam" id="PF13401">
    <property type="entry name" value="AAA_22"/>
    <property type="match status" value="1"/>
</dbReference>